<organism evidence="4 5">
    <name type="scientific">Klenkia soli</name>
    <dbReference type="NCBI Taxonomy" id="1052260"/>
    <lineage>
        <taxon>Bacteria</taxon>
        <taxon>Bacillati</taxon>
        <taxon>Actinomycetota</taxon>
        <taxon>Actinomycetes</taxon>
        <taxon>Geodermatophilales</taxon>
        <taxon>Geodermatophilaceae</taxon>
        <taxon>Klenkia</taxon>
    </lineage>
</organism>
<protein>
    <recommendedName>
        <fullName evidence="6">LPXTG-motif cell wall anchor domain-containing protein</fullName>
    </recommendedName>
</protein>
<dbReference type="STRING" id="1052260.SAMN05660199_04634"/>
<dbReference type="PROSITE" id="PS51318">
    <property type="entry name" value="TAT"/>
    <property type="match status" value="1"/>
</dbReference>
<keyword evidence="5" id="KW-1185">Reference proteome</keyword>
<dbReference type="InterPro" id="IPR006311">
    <property type="entry name" value="TAT_signal"/>
</dbReference>
<keyword evidence="2" id="KW-0472">Membrane</keyword>
<accession>A0A1H0UTM2</accession>
<evidence type="ECO:0000256" key="2">
    <source>
        <dbReference type="SAM" id="Phobius"/>
    </source>
</evidence>
<dbReference type="AlphaFoldDB" id="A0A1H0UTM2"/>
<feature type="transmembrane region" description="Helical" evidence="2">
    <location>
        <begin position="472"/>
        <end position="493"/>
    </location>
</feature>
<feature type="compositionally biased region" description="Low complexity" evidence="1">
    <location>
        <begin position="284"/>
        <end position="335"/>
    </location>
</feature>
<sequence length="501" mass="49016">MTLSRPRTTRRLLRGSVLGLGLLVAAGVSAPAAFAVEETGDGTDVPVDGEQSPPALRESPAPANPSAGTTTLAPALSGNFGTGKDFTLQVTSPGPVPGDLDLSGAVFRATPALSPVAGDPQTLARDGESYTCTTDVLGTCTFDGPQRPFNLADYLGLLGAGQEGDGDGPVDLVGGGSVVGLPAGYYTLTQVSSSPGLAPATGSKGFAICGTGGPSCGPVEVLRGQVADDSLFRTSLVTTVTDVDTEEPVACAGYQLTGPDYPHNPATATQQPVTGTVPAECLEPTTAPTTSPSTATTTAPTTTAATATTTPTTTTTDDGSGATSSTGTTTTTTSTVAPGPVVLDLAAAETPLVTFGTQVSDRTGTMTFPGWFLPADGYLLTPTTTPAGYAPDVTDAFSITTTAQQAAAGEPAAVARALAAGLAPGAQGPDPTTGSAGVAAAGTTTAPGAATTTAAAADQAALATTGTPVGSMMLLGTGLVALGGGALATGSVLRRRARQRA</sequence>
<gene>
    <name evidence="4" type="ORF">SAMN05660199_04634</name>
</gene>
<dbReference type="RefSeq" id="WP_091250797.1">
    <property type="nucleotide sequence ID" value="NZ_FNIR01000023.1"/>
</dbReference>
<dbReference type="Proteomes" id="UP000199088">
    <property type="component" value="Unassembled WGS sequence"/>
</dbReference>
<dbReference type="EMBL" id="FNIR01000023">
    <property type="protein sequence ID" value="SDP69567.1"/>
    <property type="molecule type" value="Genomic_DNA"/>
</dbReference>
<feature type="signal peptide" evidence="3">
    <location>
        <begin position="1"/>
        <end position="35"/>
    </location>
</feature>
<name>A0A1H0UTM2_9ACTN</name>
<evidence type="ECO:0000313" key="4">
    <source>
        <dbReference type="EMBL" id="SDP69567.1"/>
    </source>
</evidence>
<proteinExistence type="predicted"/>
<evidence type="ECO:0000256" key="1">
    <source>
        <dbReference type="SAM" id="MobiDB-lite"/>
    </source>
</evidence>
<evidence type="ECO:0000313" key="5">
    <source>
        <dbReference type="Proteomes" id="UP000199088"/>
    </source>
</evidence>
<reference evidence="5" key="1">
    <citation type="submission" date="2016-10" db="EMBL/GenBank/DDBJ databases">
        <authorList>
            <person name="Varghese N."/>
            <person name="Submissions S."/>
        </authorList>
    </citation>
    <scope>NUCLEOTIDE SEQUENCE [LARGE SCALE GENOMIC DNA]</scope>
    <source>
        <strain evidence="5">DSM 45843</strain>
    </source>
</reference>
<keyword evidence="2" id="KW-1133">Transmembrane helix</keyword>
<dbReference type="OrthoDB" id="5183477at2"/>
<keyword evidence="3" id="KW-0732">Signal</keyword>
<feature type="region of interest" description="Disordered" evidence="1">
    <location>
        <begin position="279"/>
        <end position="336"/>
    </location>
</feature>
<evidence type="ECO:0000256" key="3">
    <source>
        <dbReference type="SAM" id="SignalP"/>
    </source>
</evidence>
<feature type="chain" id="PRO_5011581087" description="LPXTG-motif cell wall anchor domain-containing protein" evidence="3">
    <location>
        <begin position="36"/>
        <end position="501"/>
    </location>
</feature>
<keyword evidence="2" id="KW-0812">Transmembrane</keyword>
<feature type="region of interest" description="Disordered" evidence="1">
    <location>
        <begin position="39"/>
        <end position="75"/>
    </location>
</feature>
<evidence type="ECO:0008006" key="6">
    <source>
        <dbReference type="Google" id="ProtNLM"/>
    </source>
</evidence>